<keyword evidence="4" id="KW-0560">Oxidoreductase</keyword>
<feature type="domain" description="TauD/TfdA-like" evidence="6">
    <location>
        <begin position="9"/>
        <end position="254"/>
    </location>
</feature>
<dbReference type="EMBL" id="VSWD01000010">
    <property type="protein sequence ID" value="KAK3091777.1"/>
    <property type="molecule type" value="Genomic_DNA"/>
</dbReference>
<evidence type="ECO:0000256" key="4">
    <source>
        <dbReference type="ARBA" id="ARBA00023002"/>
    </source>
</evidence>
<accession>A0AA88XWS5</accession>
<evidence type="ECO:0000256" key="3">
    <source>
        <dbReference type="ARBA" id="ARBA00022964"/>
    </source>
</evidence>
<comment type="caution">
    <text evidence="7">The sequence shown here is derived from an EMBL/GenBank/DDBJ whole genome shotgun (WGS) entry which is preliminary data.</text>
</comment>
<dbReference type="Pfam" id="PF02668">
    <property type="entry name" value="TauD"/>
    <property type="match status" value="1"/>
</dbReference>
<keyword evidence="3" id="KW-0223">Dioxygenase</keyword>
<sequence length="264" mass="30896">MKIGKIITDINLAKEVPRQIIDKIRQEVHEHRLLIFKNQELITGERQVEISKWFGELESTFYKHPKSPHPDVFRVSNDEQEGCTNVGRTGWHIDGSFMKEPFKFSLYYMASVPKQGDTAFVALTELIESLSEAVRARWERLWMVSDRRMQIVHPLIYRHPVTKYPTLCFHLGMTDAFLWDANTEQERLTDWPETTQILKEIHKEIVKDNRSLIYSHKWEDGDFIISDNLAVGHEATPETQYPKSDVGLRILHRTTIRGTNKPVK</sequence>
<reference evidence="7" key="1">
    <citation type="submission" date="2019-08" db="EMBL/GenBank/DDBJ databases">
        <title>The improved chromosome-level genome for the pearl oyster Pinctada fucata martensii using PacBio sequencing and Hi-C.</title>
        <authorList>
            <person name="Zheng Z."/>
        </authorList>
    </citation>
    <scope>NUCLEOTIDE SEQUENCE</scope>
    <source>
        <strain evidence="7">ZZ-2019</strain>
        <tissue evidence="7">Adductor muscle</tissue>
    </source>
</reference>
<gene>
    <name evidence="7" type="ORF">FSP39_022561</name>
</gene>
<keyword evidence="2" id="KW-0479">Metal-binding</keyword>
<dbReference type="PANTHER" id="PTHR43779:SF3">
    <property type="entry name" value="(3R)-3-[(CARBOXYMETHYL)AMINO]FATTY ACID OXYGENASE_DECARBOXYLASE"/>
    <property type="match status" value="1"/>
</dbReference>
<organism evidence="7 8">
    <name type="scientific">Pinctada imbricata</name>
    <name type="common">Atlantic pearl-oyster</name>
    <name type="synonym">Pinctada martensii</name>
    <dbReference type="NCBI Taxonomy" id="66713"/>
    <lineage>
        <taxon>Eukaryota</taxon>
        <taxon>Metazoa</taxon>
        <taxon>Spiralia</taxon>
        <taxon>Lophotrochozoa</taxon>
        <taxon>Mollusca</taxon>
        <taxon>Bivalvia</taxon>
        <taxon>Autobranchia</taxon>
        <taxon>Pteriomorphia</taxon>
        <taxon>Pterioida</taxon>
        <taxon>Pterioidea</taxon>
        <taxon>Pteriidae</taxon>
        <taxon>Pinctada</taxon>
    </lineage>
</organism>
<dbReference type="AlphaFoldDB" id="A0AA88XWS5"/>
<dbReference type="PANTHER" id="PTHR43779">
    <property type="entry name" value="DIOXYGENASE RV0097-RELATED"/>
    <property type="match status" value="1"/>
</dbReference>
<dbReference type="Proteomes" id="UP001186944">
    <property type="component" value="Unassembled WGS sequence"/>
</dbReference>
<dbReference type="InterPro" id="IPR051178">
    <property type="entry name" value="TfdA_dioxygenase"/>
</dbReference>
<comment type="similarity">
    <text evidence="1">Belongs to the TfdA dioxygenase family.</text>
</comment>
<dbReference type="GO" id="GO:0046872">
    <property type="term" value="F:metal ion binding"/>
    <property type="evidence" value="ECO:0007669"/>
    <property type="project" value="UniProtKB-KW"/>
</dbReference>
<protein>
    <recommendedName>
        <fullName evidence="6">TauD/TfdA-like domain-containing protein</fullName>
    </recommendedName>
</protein>
<dbReference type="InterPro" id="IPR003819">
    <property type="entry name" value="TauD/TfdA-like"/>
</dbReference>
<evidence type="ECO:0000256" key="5">
    <source>
        <dbReference type="ARBA" id="ARBA00023004"/>
    </source>
</evidence>
<keyword evidence="5" id="KW-0408">Iron</keyword>
<dbReference type="Gene3D" id="3.60.130.10">
    <property type="entry name" value="Clavaminate synthase-like"/>
    <property type="match status" value="1"/>
</dbReference>
<dbReference type="InterPro" id="IPR042098">
    <property type="entry name" value="TauD-like_sf"/>
</dbReference>
<evidence type="ECO:0000259" key="6">
    <source>
        <dbReference type="Pfam" id="PF02668"/>
    </source>
</evidence>
<name>A0AA88XWS5_PINIB</name>
<evidence type="ECO:0000313" key="7">
    <source>
        <dbReference type="EMBL" id="KAK3091777.1"/>
    </source>
</evidence>
<dbReference type="SUPFAM" id="SSF51197">
    <property type="entry name" value="Clavaminate synthase-like"/>
    <property type="match status" value="1"/>
</dbReference>
<keyword evidence="8" id="KW-1185">Reference proteome</keyword>
<dbReference type="GO" id="GO:0051213">
    <property type="term" value="F:dioxygenase activity"/>
    <property type="evidence" value="ECO:0007669"/>
    <property type="project" value="UniProtKB-KW"/>
</dbReference>
<evidence type="ECO:0000256" key="1">
    <source>
        <dbReference type="ARBA" id="ARBA00005896"/>
    </source>
</evidence>
<evidence type="ECO:0000256" key="2">
    <source>
        <dbReference type="ARBA" id="ARBA00022723"/>
    </source>
</evidence>
<evidence type="ECO:0000313" key="8">
    <source>
        <dbReference type="Proteomes" id="UP001186944"/>
    </source>
</evidence>
<proteinExistence type="inferred from homology"/>